<reference evidence="1 2" key="1">
    <citation type="journal article" date="2014" name="Int. J. Syst. Evol. Microbiol.">
        <title>Complete genome sequence of Corynebacterium casei LMG S-19264T (=DSM 44701T), isolated from a smear-ripened cheese.</title>
        <authorList>
            <consortium name="US DOE Joint Genome Institute (JGI-PGF)"/>
            <person name="Walter F."/>
            <person name="Albersmeier A."/>
            <person name="Kalinowski J."/>
            <person name="Ruckert C."/>
        </authorList>
    </citation>
    <scope>NUCLEOTIDE SEQUENCE [LARGE SCALE GENOMIC DNA]</scope>
    <source>
        <strain evidence="1 2">CGMCC 4.7215</strain>
    </source>
</reference>
<dbReference type="EMBL" id="JBHSZQ010000004">
    <property type="protein sequence ID" value="MFC7125228.1"/>
    <property type="molecule type" value="Genomic_DNA"/>
</dbReference>
<dbReference type="AlphaFoldDB" id="A0ABD5X1V3"/>
<name>A0ABD5X1V3_9EURY</name>
<protein>
    <recommendedName>
        <fullName evidence="3">CARDB protein</fullName>
    </recommendedName>
</protein>
<dbReference type="RefSeq" id="WP_267636227.1">
    <property type="nucleotide sequence ID" value="NZ_JAODIY010000004.1"/>
</dbReference>
<dbReference type="InterPro" id="IPR008979">
    <property type="entry name" value="Galactose-bd-like_sf"/>
</dbReference>
<proteinExistence type="predicted"/>
<evidence type="ECO:0008006" key="3">
    <source>
        <dbReference type="Google" id="ProtNLM"/>
    </source>
</evidence>
<evidence type="ECO:0000313" key="2">
    <source>
        <dbReference type="Proteomes" id="UP001596414"/>
    </source>
</evidence>
<dbReference type="Gene3D" id="2.60.40.10">
    <property type="entry name" value="Immunoglobulins"/>
    <property type="match status" value="1"/>
</dbReference>
<accession>A0ABD5X1V3</accession>
<evidence type="ECO:0000313" key="1">
    <source>
        <dbReference type="EMBL" id="MFC7125228.1"/>
    </source>
</evidence>
<dbReference type="SUPFAM" id="SSF49785">
    <property type="entry name" value="Galactose-binding domain-like"/>
    <property type="match status" value="1"/>
</dbReference>
<organism evidence="1 2">
    <name type="scientific">Halovenus rubra</name>
    <dbReference type="NCBI Taxonomy" id="869890"/>
    <lineage>
        <taxon>Archaea</taxon>
        <taxon>Methanobacteriati</taxon>
        <taxon>Methanobacteriota</taxon>
        <taxon>Stenosarchaea group</taxon>
        <taxon>Halobacteria</taxon>
        <taxon>Halobacteriales</taxon>
        <taxon>Haloarculaceae</taxon>
        <taxon>Halovenus</taxon>
    </lineage>
</organism>
<dbReference type="Proteomes" id="UP001596414">
    <property type="component" value="Unassembled WGS sequence"/>
</dbReference>
<comment type="caution">
    <text evidence="1">The sequence shown here is derived from an EMBL/GenBank/DDBJ whole genome shotgun (WGS) entry which is preliminary data.</text>
</comment>
<dbReference type="InterPro" id="IPR013783">
    <property type="entry name" value="Ig-like_fold"/>
</dbReference>
<sequence>MSKKWTRRSALALIGSGAGLLAVGTGGFTETDVDRTTDVDTSSDGPNSNALLGINPFGGQLVFEAETRELVELTNNTGEQLDTVSATVENNPALPFNVEVETTPNSLDPGSSGTLTATITGASSSCEEQSGVVKLEIFASSSNNSDTDIKATRTIDISLVNCLNFETASTTTPLGFIPDTGNQFALRDGFDSKSTLEYGWNRDQTTESRDRNTVSATEENTLNHFVINSRIPTSYDSSQDAFWKIDLPAGWYDVRMRCHDPDYLDQEYSFDVDGGAAVVPLRDPEFADGSRPSGENAETYNFTVEVVDGKDLSIIPPDGTYNPKVSWLQFQSLEEAADPATFDVDIFAYDSPVDKGDTAIVDVEIENTGDQRDIQPITLDVAGQGQVDSETIALTSGETTQIQLEWDTDNINPGPYDLTAASEDTSDTATTDVSGEVKYEDGTANTGQRARYEQDVVFDIVNNRAREIKFTGIRVESTNTSADRIKNTDVQGDTKEAFIWVTDEYDPASRGDHDYDNKENNGPPYFIDDNGQSDRLDMGPNGSTETLASGDTATVELTAFRSGNKSITMGGTEVSEIKVGDKTDIGGTTLDVTLFFEMPDGTERSKTLTIDGVSGNLEFIRDSKKLANENGSNDILAFNVLNNDAKNLGSGPAVEFSSVTVKSTSTNADQYDGNPDLGIVTEGTSYDYTDNGSDGFSISQTVDLSGSGLSLASGEDARWNLRGFEEEDGRYDDPVDLSGEDVLIEIEYEDSSPPGGGIRFKITDL</sequence>
<gene>
    <name evidence="1" type="ORF">ACFQJ7_04130</name>
</gene>
<dbReference type="Gene3D" id="2.60.120.430">
    <property type="entry name" value="Galactose-binding lectin"/>
    <property type="match status" value="1"/>
</dbReference>